<accession>A0A9D1CU05</accession>
<evidence type="ECO:0000256" key="1">
    <source>
        <dbReference type="SAM" id="Phobius"/>
    </source>
</evidence>
<comment type="caution">
    <text evidence="2">The sequence shown here is derived from an EMBL/GenBank/DDBJ whole genome shotgun (WGS) entry which is preliminary data.</text>
</comment>
<evidence type="ECO:0000313" key="2">
    <source>
        <dbReference type="EMBL" id="HIQ80256.1"/>
    </source>
</evidence>
<protein>
    <submittedName>
        <fullName evidence="2">Uncharacterized protein</fullName>
    </submittedName>
</protein>
<organism evidence="2 3">
    <name type="scientific">Candidatus Scatavimonas merdigallinarum</name>
    <dbReference type="NCBI Taxonomy" id="2840914"/>
    <lineage>
        <taxon>Bacteria</taxon>
        <taxon>Bacillati</taxon>
        <taxon>Bacillota</taxon>
        <taxon>Clostridia</taxon>
        <taxon>Eubacteriales</taxon>
        <taxon>Oscillospiraceae</taxon>
        <taxon>Oscillospiraceae incertae sedis</taxon>
        <taxon>Candidatus Scatavimonas</taxon>
    </lineage>
</organism>
<keyword evidence="1" id="KW-0472">Membrane</keyword>
<feature type="transmembrane region" description="Helical" evidence="1">
    <location>
        <begin position="46"/>
        <end position="66"/>
    </location>
</feature>
<reference evidence="2" key="2">
    <citation type="journal article" date="2021" name="PeerJ">
        <title>Extensive microbial diversity within the chicken gut microbiome revealed by metagenomics and culture.</title>
        <authorList>
            <person name="Gilroy R."/>
            <person name="Ravi A."/>
            <person name="Getino M."/>
            <person name="Pursley I."/>
            <person name="Horton D.L."/>
            <person name="Alikhan N.F."/>
            <person name="Baker D."/>
            <person name="Gharbi K."/>
            <person name="Hall N."/>
            <person name="Watson M."/>
            <person name="Adriaenssens E.M."/>
            <person name="Foster-Nyarko E."/>
            <person name="Jarju S."/>
            <person name="Secka A."/>
            <person name="Antonio M."/>
            <person name="Oren A."/>
            <person name="Chaudhuri R.R."/>
            <person name="La Ragione R."/>
            <person name="Hildebrand F."/>
            <person name="Pallen M.J."/>
        </authorList>
    </citation>
    <scope>NUCLEOTIDE SEQUENCE</scope>
    <source>
        <strain evidence="2">ChiSjej1B19-3389</strain>
    </source>
</reference>
<dbReference type="EMBL" id="DVFW01000018">
    <property type="protein sequence ID" value="HIQ80256.1"/>
    <property type="molecule type" value="Genomic_DNA"/>
</dbReference>
<dbReference type="Pfam" id="PF19601">
    <property type="entry name" value="DUF6106"/>
    <property type="match status" value="1"/>
</dbReference>
<name>A0A9D1CU05_9FIRM</name>
<dbReference type="InterPro" id="IPR046088">
    <property type="entry name" value="DUF6106"/>
</dbReference>
<reference evidence="2" key="1">
    <citation type="submission" date="2020-10" db="EMBL/GenBank/DDBJ databases">
        <authorList>
            <person name="Gilroy R."/>
        </authorList>
    </citation>
    <scope>NUCLEOTIDE SEQUENCE</scope>
    <source>
        <strain evidence="2">ChiSjej1B19-3389</strain>
    </source>
</reference>
<feature type="transmembrane region" description="Helical" evidence="1">
    <location>
        <begin position="20"/>
        <end position="39"/>
    </location>
</feature>
<evidence type="ECO:0000313" key="3">
    <source>
        <dbReference type="Proteomes" id="UP000886787"/>
    </source>
</evidence>
<dbReference type="AlphaFoldDB" id="A0A9D1CU05"/>
<proteinExistence type="predicted"/>
<gene>
    <name evidence="2" type="ORF">IAD32_03100</name>
</gene>
<sequence length="181" mass="21039">MDVFVEYLVKKKRTVRDNLITVSILLCVVLLPLACCALAQLTGIYYLIMVGFFVLIAAIYGAWYLITSQNVEFEYSVTNNNITVDKVIAKRKRKRILSMDIKKIEEMGKLNEKDYGRRKYDKIFFAGATEDGDDVFAAVFYLEKYGNCLLIFSPNEKILQAMRPHLKREVVMQLFYKRNYA</sequence>
<keyword evidence="1" id="KW-0812">Transmembrane</keyword>
<dbReference type="Proteomes" id="UP000886787">
    <property type="component" value="Unassembled WGS sequence"/>
</dbReference>
<keyword evidence="1" id="KW-1133">Transmembrane helix</keyword>